<evidence type="ECO:0000313" key="3">
    <source>
        <dbReference type="Proteomes" id="UP001451303"/>
    </source>
</evidence>
<reference evidence="2 3" key="1">
    <citation type="submission" date="2023-09" db="EMBL/GenBank/DDBJ databases">
        <title>Multi-omics analysis of a traditional fermented food reveals byproduct-associated fungal strains for waste-to-food upcycling.</title>
        <authorList>
            <consortium name="Lawrence Berkeley National Laboratory"/>
            <person name="Rekdal V.M."/>
            <person name="Villalobos-Escobedo J.M."/>
            <person name="Rodriguez-Valeron N."/>
            <person name="Garcia M.O."/>
            <person name="Vasquez D.P."/>
            <person name="Damayanti I."/>
            <person name="Sorensen P.M."/>
            <person name="Baidoo E.E."/>
            <person name="De Carvalho A.C."/>
            <person name="Riley R."/>
            <person name="Lipzen A."/>
            <person name="He G."/>
            <person name="Yan M."/>
            <person name="Haridas S."/>
            <person name="Daum C."/>
            <person name="Yoshinaga Y."/>
            <person name="Ng V."/>
            <person name="Grigoriev I.V."/>
            <person name="Munk R."/>
            <person name="Nuraida L."/>
            <person name="Wijaya C.H."/>
            <person name="Morales P.-C."/>
            <person name="Keasling J.D."/>
        </authorList>
    </citation>
    <scope>NUCLEOTIDE SEQUENCE [LARGE SCALE GENOMIC DNA]</scope>
    <source>
        <strain evidence="2 3">FGSC 2613</strain>
    </source>
</reference>
<sequence>MFALFTNDSVVNLHTGTHVPDVHQHGSLPISRGERGSGAGSIIAHQVRGSGYLDDRRCSIFPCVLIERRREAVRCTRTTRLGNRQMSNGVRRTDMEVSTVSLDVNALKSLNSLFSFTFAPLGDPEKKKKRKKREKAAKRKSGKRGQLPFDMLSRERTNCNLRQGISYVSFDCHLHNGQTGGRADGRTVFMCAPRQYYDFFQYRLPTQGGDRLF</sequence>
<accession>A0ABR3D9Z3</accession>
<dbReference type="Proteomes" id="UP001451303">
    <property type="component" value="Unassembled WGS sequence"/>
</dbReference>
<dbReference type="EMBL" id="JAVLET010000005">
    <property type="protein sequence ID" value="KAL0469457.1"/>
    <property type="molecule type" value="Genomic_DNA"/>
</dbReference>
<evidence type="ECO:0000313" key="2">
    <source>
        <dbReference type="EMBL" id="KAL0469457.1"/>
    </source>
</evidence>
<gene>
    <name evidence="2" type="ORF">QR685DRAFT_288073</name>
</gene>
<evidence type="ECO:0000256" key="1">
    <source>
        <dbReference type="SAM" id="MobiDB-lite"/>
    </source>
</evidence>
<organism evidence="2 3">
    <name type="scientific">Neurospora intermedia</name>
    <dbReference type="NCBI Taxonomy" id="5142"/>
    <lineage>
        <taxon>Eukaryota</taxon>
        <taxon>Fungi</taxon>
        <taxon>Dikarya</taxon>
        <taxon>Ascomycota</taxon>
        <taxon>Pezizomycotina</taxon>
        <taxon>Sordariomycetes</taxon>
        <taxon>Sordariomycetidae</taxon>
        <taxon>Sordariales</taxon>
        <taxon>Sordariaceae</taxon>
        <taxon>Neurospora</taxon>
    </lineage>
</organism>
<feature type="compositionally biased region" description="Basic residues" evidence="1">
    <location>
        <begin position="127"/>
        <end position="143"/>
    </location>
</feature>
<proteinExistence type="predicted"/>
<comment type="caution">
    <text evidence="2">The sequence shown here is derived from an EMBL/GenBank/DDBJ whole genome shotgun (WGS) entry which is preliminary data.</text>
</comment>
<protein>
    <submittedName>
        <fullName evidence="2">Uncharacterized protein</fullName>
    </submittedName>
</protein>
<name>A0ABR3D9Z3_NEUIN</name>
<keyword evidence="3" id="KW-1185">Reference proteome</keyword>
<feature type="region of interest" description="Disordered" evidence="1">
    <location>
        <begin position="124"/>
        <end position="146"/>
    </location>
</feature>